<feature type="compositionally biased region" description="Polar residues" evidence="1">
    <location>
        <begin position="1"/>
        <end position="10"/>
    </location>
</feature>
<feature type="compositionally biased region" description="Basic and acidic residues" evidence="1">
    <location>
        <begin position="719"/>
        <end position="732"/>
    </location>
</feature>
<evidence type="ECO:0000313" key="4">
    <source>
        <dbReference type="Proteomes" id="UP000677228"/>
    </source>
</evidence>
<feature type="compositionally biased region" description="Basic and acidic residues" evidence="1">
    <location>
        <begin position="27"/>
        <end position="38"/>
    </location>
</feature>
<accession>A0A8S2F9X8</accession>
<feature type="region of interest" description="Disordered" evidence="1">
    <location>
        <begin position="484"/>
        <end position="526"/>
    </location>
</feature>
<feature type="compositionally biased region" description="Polar residues" evidence="1">
    <location>
        <begin position="734"/>
        <end position="746"/>
    </location>
</feature>
<feature type="compositionally biased region" description="Low complexity" evidence="1">
    <location>
        <begin position="882"/>
        <end position="893"/>
    </location>
</feature>
<proteinExistence type="predicted"/>
<feature type="compositionally biased region" description="Polar residues" evidence="1">
    <location>
        <begin position="792"/>
        <end position="808"/>
    </location>
</feature>
<evidence type="ECO:0000313" key="2">
    <source>
        <dbReference type="EMBL" id="CAF1397107.1"/>
    </source>
</evidence>
<dbReference type="AlphaFoldDB" id="A0A8S2F9X8"/>
<feature type="compositionally biased region" description="Low complexity" evidence="1">
    <location>
        <begin position="373"/>
        <end position="392"/>
    </location>
</feature>
<feature type="compositionally biased region" description="Polar residues" evidence="1">
    <location>
        <begin position="393"/>
        <end position="405"/>
    </location>
</feature>
<feature type="compositionally biased region" description="Basic residues" evidence="1">
    <location>
        <begin position="696"/>
        <end position="706"/>
    </location>
</feature>
<name>A0A8S2F9X8_9BILA</name>
<feature type="non-terminal residue" evidence="2">
    <location>
        <position position="1"/>
    </location>
</feature>
<feature type="compositionally biased region" description="Polar residues" evidence="1">
    <location>
        <begin position="301"/>
        <end position="331"/>
    </location>
</feature>
<dbReference type="EMBL" id="CAJNOK010025990">
    <property type="protein sequence ID" value="CAF1397107.1"/>
    <property type="molecule type" value="Genomic_DNA"/>
</dbReference>
<feature type="compositionally biased region" description="Low complexity" evidence="1">
    <location>
        <begin position="176"/>
        <end position="186"/>
    </location>
</feature>
<feature type="region of interest" description="Disordered" evidence="1">
    <location>
        <begin position="1"/>
        <end position="66"/>
    </location>
</feature>
<feature type="compositionally biased region" description="Polar residues" evidence="1">
    <location>
        <begin position="863"/>
        <end position="881"/>
    </location>
</feature>
<gene>
    <name evidence="2" type="ORF">OVA965_LOCUS32859</name>
    <name evidence="3" type="ORF">TMI583_LOCUS33730</name>
</gene>
<feature type="compositionally biased region" description="Basic residues" evidence="1">
    <location>
        <begin position="272"/>
        <end position="281"/>
    </location>
</feature>
<dbReference type="Proteomes" id="UP000677228">
    <property type="component" value="Unassembled WGS sequence"/>
</dbReference>
<reference evidence="2" key="1">
    <citation type="submission" date="2021-02" db="EMBL/GenBank/DDBJ databases">
        <authorList>
            <person name="Nowell W R."/>
        </authorList>
    </citation>
    <scope>NUCLEOTIDE SEQUENCE</scope>
</reference>
<protein>
    <submittedName>
        <fullName evidence="2">Uncharacterized protein</fullName>
    </submittedName>
</protein>
<evidence type="ECO:0000313" key="3">
    <source>
        <dbReference type="EMBL" id="CAF4204488.1"/>
    </source>
</evidence>
<feature type="compositionally biased region" description="Basic residues" evidence="1">
    <location>
        <begin position="812"/>
        <end position="824"/>
    </location>
</feature>
<feature type="compositionally biased region" description="Polar residues" evidence="1">
    <location>
        <begin position="242"/>
        <end position="255"/>
    </location>
</feature>
<feature type="compositionally biased region" description="Basic and acidic residues" evidence="1">
    <location>
        <begin position="778"/>
        <end position="790"/>
    </location>
</feature>
<sequence length="971" mass="107928">IDEQTPSLQKSAEENDQAKSSQISSSIEEKSVVEDKSEAQQQKPSLDNVIEISPSSNESRVKDDHSVKDKIVVTEPSAQLQVLTDTYPWYTSYSQLIQAEDKLSLISEQLSKTLDSISQTKQIVEFEPEPHERLSTPDYDRNVLHDTSATLEKVHELAEISTQITKAASPQRDEIQTQQQENNTNISVVEDRADDYAPVTLRRKRTMSPTEDDFPQTKSSEYRDEKPAALTSDIDLKPVATNDPQTLALSVSEVTPQSQSLSSEQPSTITTKSKKNKKKQKKDKDKAFSDASQSEILHISVTESNTIPASASQQTSSDNVVSMQSYTQQQGELDEVPSDISSTVKSVNQEIDEFDEQLKPAQNETSKIEVDVSSTNKTNETNENEQYQQQSSIPDSETEQSSLKTIQQTVVTPFLAVGETIQKMISNVAPSTEKEALTEESQSAALIQADDHQTDQGSVFSNLKDSFNSTLFSITNSAFDILQSKNNQEEPPKAKNNENDMPKLEEQKKISSDKKSKKNKRQKKEQRIDLPLTSIILQDNQTLSEDKSPILLKETNIPLSPGESKDQIVNEKDASVTNENLLSQSNIHEKTIELSQIPVHYKTSLENVQGVSETEQTTVEHKNQTSLALDNKQSKLILPAVEQELDDNEQIPLLSNLKNQISSTISTTVSSVIPAQDSKDEIKKESDQEKVSPVKEKKHKKNKKQKKEPVSELSTDQSLSKEELILPPKVDEQQLASQKVTDTIVSPVSADPEKTMDTPISANETEVKVHQHPGLIEIESKTDGHNHGDEMITTTNQIELPSSENLTDASLKKSKKKRKKKSATKKGSNVESNTTQDLSQSDDEQNDDISISKTNIETDETKSITASSISHVSTTQTVKPHSTQPTVQSTTSTILEQSPDYSPKSTTTDDSEWTIQRKKLKAPKNKNGIRPVPSPTNVSSIHHSPPHRQLPEKVTDMKIRINSNGELTVMP</sequence>
<feature type="compositionally biased region" description="Polar residues" evidence="1">
    <location>
        <begin position="894"/>
        <end position="908"/>
    </location>
</feature>
<dbReference type="Proteomes" id="UP000682733">
    <property type="component" value="Unassembled WGS sequence"/>
</dbReference>
<feature type="region of interest" description="Disordered" evidence="1">
    <location>
        <begin position="667"/>
        <end position="954"/>
    </location>
</feature>
<dbReference type="EMBL" id="CAJOBA010047709">
    <property type="protein sequence ID" value="CAF4204488.1"/>
    <property type="molecule type" value="Genomic_DNA"/>
</dbReference>
<feature type="region of interest" description="Disordered" evidence="1">
    <location>
        <begin position="355"/>
        <end position="405"/>
    </location>
</feature>
<feature type="region of interest" description="Disordered" evidence="1">
    <location>
        <begin position="164"/>
        <end position="338"/>
    </location>
</feature>
<organism evidence="2 4">
    <name type="scientific">Didymodactylos carnosus</name>
    <dbReference type="NCBI Taxonomy" id="1234261"/>
    <lineage>
        <taxon>Eukaryota</taxon>
        <taxon>Metazoa</taxon>
        <taxon>Spiralia</taxon>
        <taxon>Gnathifera</taxon>
        <taxon>Rotifera</taxon>
        <taxon>Eurotatoria</taxon>
        <taxon>Bdelloidea</taxon>
        <taxon>Philodinida</taxon>
        <taxon>Philodinidae</taxon>
        <taxon>Didymodactylos</taxon>
    </lineage>
</organism>
<feature type="compositionally biased region" description="Basic and acidic residues" evidence="1">
    <location>
        <begin position="487"/>
        <end position="514"/>
    </location>
</feature>
<comment type="caution">
    <text evidence="2">The sequence shown here is derived from an EMBL/GenBank/DDBJ whole genome shotgun (WGS) entry which is preliminary data.</text>
</comment>
<feature type="non-terminal residue" evidence="2">
    <location>
        <position position="971"/>
    </location>
</feature>
<feature type="compositionally biased region" description="Polar residues" evidence="1">
    <location>
        <begin position="829"/>
        <end position="839"/>
    </location>
</feature>
<evidence type="ECO:0000256" key="1">
    <source>
        <dbReference type="SAM" id="MobiDB-lite"/>
    </source>
</evidence>
<feature type="compositionally biased region" description="Low complexity" evidence="1">
    <location>
        <begin position="256"/>
        <end position="267"/>
    </location>
</feature>
<feature type="compositionally biased region" description="Basic and acidic residues" evidence="1">
    <location>
        <begin position="677"/>
        <end position="695"/>
    </location>
</feature>
<feature type="compositionally biased region" description="Basic residues" evidence="1">
    <location>
        <begin position="515"/>
        <end position="524"/>
    </location>
</feature>